<dbReference type="RefSeq" id="WP_078349494.1">
    <property type="nucleotide sequence ID" value="NZ_MBTF01000023.1"/>
</dbReference>
<dbReference type="PANTHER" id="PTHR34219">
    <property type="entry name" value="IRON-REGULATED INNER MEMBRANE PROTEIN-RELATED"/>
    <property type="match status" value="1"/>
</dbReference>
<dbReference type="STRING" id="1792845.BC343_09025"/>
<sequence length="387" mass="44198">MIKKILAWLHLWLGLVAGIIVVILSLTGCILVFEPELRDLTTPWYNAAKPEGKAMLPPSVIYRAAAKALPGKELRSVWYHGEGRTAHVSVVKSDSTIFVDPYTAEVLRIAEDHDGFFEFVKNGHYYIWFPEKIGHHITGWGTFIFAVLLITGIVLWWPKRWNKANTDKSFKIKWSAKFKRVNYDLHNVLGFYSLIVAGLLAFTGLMMSFAWFHNSVYWINSGGETKVRKREKIYSDTTKTMQLAAISNVDRVWHLGMTQIGEHNKDQIIVDFPKKASDPLSICIDMYDGTWRYVYFDQHTLKQLPASELRLRDEKFADWVNRANYGIHVGAIIGMPSRIAFFLGSLICASLPITGFYIWWGKRKKGKKKVSGRKKSKPPVQAELQAG</sequence>
<dbReference type="PROSITE" id="PS51257">
    <property type="entry name" value="PROKAR_LIPOPROTEIN"/>
    <property type="match status" value="1"/>
</dbReference>
<evidence type="ECO:0008006" key="5">
    <source>
        <dbReference type="Google" id="ProtNLM"/>
    </source>
</evidence>
<protein>
    <recommendedName>
        <fullName evidence="5">Peptidase</fullName>
    </recommendedName>
</protein>
<gene>
    <name evidence="3" type="ORF">BC343_09025</name>
</gene>
<evidence type="ECO:0000256" key="1">
    <source>
        <dbReference type="SAM" id="MobiDB-lite"/>
    </source>
</evidence>
<keyword evidence="2" id="KW-1133">Transmembrane helix</keyword>
<comment type="caution">
    <text evidence="3">The sequence shown here is derived from an EMBL/GenBank/DDBJ whole genome shotgun (WGS) entry which is preliminary data.</text>
</comment>
<dbReference type="Pfam" id="PF03929">
    <property type="entry name" value="PepSY_TM"/>
    <property type="match status" value="1"/>
</dbReference>
<evidence type="ECO:0000313" key="3">
    <source>
        <dbReference type="EMBL" id="OOQ58782.1"/>
    </source>
</evidence>
<reference evidence="3 4" key="1">
    <citation type="submission" date="2016-07" db="EMBL/GenBank/DDBJ databases">
        <title>Genomic analysis of zinc-resistant bacterium Mucilaginibacter pedocola TBZ30.</title>
        <authorList>
            <person name="Huang J."/>
            <person name="Tang J."/>
        </authorList>
    </citation>
    <scope>NUCLEOTIDE SEQUENCE [LARGE SCALE GENOMIC DNA]</scope>
    <source>
        <strain evidence="3 4">TBZ30</strain>
    </source>
</reference>
<dbReference type="OrthoDB" id="111691at2"/>
<dbReference type="EMBL" id="MBTF01000023">
    <property type="protein sequence ID" value="OOQ58782.1"/>
    <property type="molecule type" value="Genomic_DNA"/>
</dbReference>
<evidence type="ECO:0000256" key="2">
    <source>
        <dbReference type="SAM" id="Phobius"/>
    </source>
</evidence>
<feature type="transmembrane region" description="Helical" evidence="2">
    <location>
        <begin position="12"/>
        <end position="33"/>
    </location>
</feature>
<feature type="compositionally biased region" description="Basic residues" evidence="1">
    <location>
        <begin position="365"/>
        <end position="377"/>
    </location>
</feature>
<dbReference type="Proteomes" id="UP000189739">
    <property type="component" value="Unassembled WGS sequence"/>
</dbReference>
<feature type="region of interest" description="Disordered" evidence="1">
    <location>
        <begin position="365"/>
        <end position="387"/>
    </location>
</feature>
<dbReference type="AlphaFoldDB" id="A0A1S9PCS5"/>
<evidence type="ECO:0000313" key="4">
    <source>
        <dbReference type="Proteomes" id="UP000189739"/>
    </source>
</evidence>
<dbReference type="PANTHER" id="PTHR34219:SF3">
    <property type="entry name" value="BLL7967 PROTEIN"/>
    <property type="match status" value="1"/>
</dbReference>
<name>A0A1S9PCS5_9SPHI</name>
<accession>A0A1S9PCS5</accession>
<organism evidence="3 4">
    <name type="scientific">Mucilaginibacter pedocola</name>
    <dbReference type="NCBI Taxonomy" id="1792845"/>
    <lineage>
        <taxon>Bacteria</taxon>
        <taxon>Pseudomonadati</taxon>
        <taxon>Bacteroidota</taxon>
        <taxon>Sphingobacteriia</taxon>
        <taxon>Sphingobacteriales</taxon>
        <taxon>Sphingobacteriaceae</taxon>
        <taxon>Mucilaginibacter</taxon>
    </lineage>
</organism>
<feature type="transmembrane region" description="Helical" evidence="2">
    <location>
        <begin position="189"/>
        <end position="212"/>
    </location>
</feature>
<feature type="transmembrane region" description="Helical" evidence="2">
    <location>
        <begin position="137"/>
        <end position="158"/>
    </location>
</feature>
<keyword evidence="4" id="KW-1185">Reference proteome</keyword>
<proteinExistence type="predicted"/>
<keyword evidence="2" id="KW-0472">Membrane</keyword>
<feature type="transmembrane region" description="Helical" evidence="2">
    <location>
        <begin position="339"/>
        <end position="360"/>
    </location>
</feature>
<dbReference type="InterPro" id="IPR005625">
    <property type="entry name" value="PepSY-ass_TM"/>
</dbReference>
<keyword evidence="2" id="KW-0812">Transmembrane</keyword>